<feature type="transmembrane region" description="Helical" evidence="2">
    <location>
        <begin position="257"/>
        <end position="280"/>
    </location>
</feature>
<gene>
    <name evidence="4" type="ORF">DFH08DRAFT_1089861</name>
</gene>
<feature type="compositionally biased region" description="Low complexity" evidence="1">
    <location>
        <begin position="387"/>
        <end position="404"/>
    </location>
</feature>
<sequence>MLYLRSTLTFLVLLVVVPGMDAQAGQMFEWGFSGPQSVSTSLPSCRTFPIAVDNLSTHGIPPFYMMAFAVGGSPITSFIGTNPSNLAWTVRHPIGTRLLLGVVDSRGNSGGVDAPLYTVIEGATTQCIPPAVVAAPFNVTANVTDVLTTCQPWGLTIRGGTPPYNLTLAALNAPEMTNVTLGPNDTVFTYINRAEPATQMIASVSDLNGRWATGSPLVRTQGSSNVSCPGLASSGSSAPIAQSGNESRARNPPISHATIGVIAGATAGALLLFGLVTWAMRRRQRFRTRRSQAKRTDILLSPFETWPAGLQTAIPPSSSAAVLRIHASDRGPVILITPTAEMRTSPTSIAVSPFQTSPIDIQPPSPEPHLVSRTLPRKHSQANSLAPSANSRTSRTPSPTASPAVVVRELPPPYAPPRLHDYQV</sequence>
<evidence type="ECO:0000256" key="2">
    <source>
        <dbReference type="SAM" id="Phobius"/>
    </source>
</evidence>
<feature type="signal peptide" evidence="3">
    <location>
        <begin position="1"/>
        <end position="22"/>
    </location>
</feature>
<feature type="region of interest" description="Disordered" evidence="1">
    <location>
        <begin position="354"/>
        <end position="424"/>
    </location>
</feature>
<comment type="caution">
    <text evidence="4">The sequence shown here is derived from an EMBL/GenBank/DDBJ whole genome shotgun (WGS) entry which is preliminary data.</text>
</comment>
<keyword evidence="3" id="KW-0732">Signal</keyword>
<keyword evidence="2" id="KW-0812">Transmembrane</keyword>
<evidence type="ECO:0000313" key="5">
    <source>
        <dbReference type="Proteomes" id="UP001218218"/>
    </source>
</evidence>
<evidence type="ECO:0000313" key="4">
    <source>
        <dbReference type="EMBL" id="KAJ7302245.1"/>
    </source>
</evidence>
<feature type="region of interest" description="Disordered" evidence="1">
    <location>
        <begin position="220"/>
        <end position="252"/>
    </location>
</feature>
<evidence type="ECO:0000256" key="3">
    <source>
        <dbReference type="SAM" id="SignalP"/>
    </source>
</evidence>
<protein>
    <submittedName>
        <fullName evidence="4">Uncharacterized protein</fullName>
    </submittedName>
</protein>
<organism evidence="4 5">
    <name type="scientific">Mycena albidolilacea</name>
    <dbReference type="NCBI Taxonomy" id="1033008"/>
    <lineage>
        <taxon>Eukaryota</taxon>
        <taxon>Fungi</taxon>
        <taxon>Dikarya</taxon>
        <taxon>Basidiomycota</taxon>
        <taxon>Agaricomycotina</taxon>
        <taxon>Agaricomycetes</taxon>
        <taxon>Agaricomycetidae</taxon>
        <taxon>Agaricales</taxon>
        <taxon>Marasmiineae</taxon>
        <taxon>Mycenaceae</taxon>
        <taxon>Mycena</taxon>
    </lineage>
</organism>
<feature type="compositionally biased region" description="Polar residues" evidence="1">
    <location>
        <begin position="220"/>
        <end position="246"/>
    </location>
</feature>
<dbReference type="Proteomes" id="UP001218218">
    <property type="component" value="Unassembled WGS sequence"/>
</dbReference>
<keyword evidence="5" id="KW-1185">Reference proteome</keyword>
<dbReference type="EMBL" id="JARIHO010000118">
    <property type="protein sequence ID" value="KAJ7302245.1"/>
    <property type="molecule type" value="Genomic_DNA"/>
</dbReference>
<name>A0AAD6YZJ5_9AGAR</name>
<keyword evidence="2" id="KW-0472">Membrane</keyword>
<keyword evidence="2" id="KW-1133">Transmembrane helix</keyword>
<evidence type="ECO:0000256" key="1">
    <source>
        <dbReference type="SAM" id="MobiDB-lite"/>
    </source>
</evidence>
<feature type="chain" id="PRO_5042131623" evidence="3">
    <location>
        <begin position="23"/>
        <end position="424"/>
    </location>
</feature>
<dbReference type="AlphaFoldDB" id="A0AAD6YZJ5"/>
<proteinExistence type="predicted"/>
<reference evidence="4" key="1">
    <citation type="submission" date="2023-03" db="EMBL/GenBank/DDBJ databases">
        <title>Massive genome expansion in bonnet fungi (Mycena s.s.) driven by repeated elements and novel gene families across ecological guilds.</title>
        <authorList>
            <consortium name="Lawrence Berkeley National Laboratory"/>
            <person name="Harder C.B."/>
            <person name="Miyauchi S."/>
            <person name="Viragh M."/>
            <person name="Kuo A."/>
            <person name="Thoen E."/>
            <person name="Andreopoulos B."/>
            <person name="Lu D."/>
            <person name="Skrede I."/>
            <person name="Drula E."/>
            <person name="Henrissat B."/>
            <person name="Morin E."/>
            <person name="Kohler A."/>
            <person name="Barry K."/>
            <person name="LaButti K."/>
            <person name="Morin E."/>
            <person name="Salamov A."/>
            <person name="Lipzen A."/>
            <person name="Mereny Z."/>
            <person name="Hegedus B."/>
            <person name="Baldrian P."/>
            <person name="Stursova M."/>
            <person name="Weitz H."/>
            <person name="Taylor A."/>
            <person name="Grigoriev I.V."/>
            <person name="Nagy L.G."/>
            <person name="Martin F."/>
            <person name="Kauserud H."/>
        </authorList>
    </citation>
    <scope>NUCLEOTIDE SEQUENCE</scope>
    <source>
        <strain evidence="4">CBHHK002</strain>
    </source>
</reference>
<accession>A0AAD6YZJ5</accession>